<dbReference type="AlphaFoldDB" id="A0A379JLJ2"/>
<proteinExistence type="predicted"/>
<keyword evidence="2" id="KW-1185">Reference proteome</keyword>
<dbReference type="EMBL" id="UGRY01000008">
    <property type="protein sequence ID" value="SUD49519.1"/>
    <property type="molecule type" value="Genomic_DNA"/>
</dbReference>
<sequence length="161" mass="17114">MRSPHHIGPSDPAPAGTDDATVLTGTIAEEPVLFLLTRYRVAQRTEDGVLLCGDALDAALRARGAQPMTDIDFDREPAPGWRAVIDTRHGSVQLIAPGDELIHEGDLACEPSWSQQIAERQHEGRGLVVITGAAAPTAAAALEMIAAGLANWLRVPIELTL</sequence>
<reference evidence="1 2" key="1">
    <citation type="submission" date="2018-06" db="EMBL/GenBank/DDBJ databases">
        <authorList>
            <consortium name="Pathogen Informatics"/>
            <person name="Doyle S."/>
        </authorList>
    </citation>
    <scope>NUCLEOTIDE SEQUENCE [LARGE SCALE GENOMIC DNA]</scope>
    <source>
        <strain evidence="1 2">NCTC1934</strain>
    </source>
</reference>
<dbReference type="OrthoDB" id="4552373at2"/>
<accession>A0A379JLJ2</accession>
<evidence type="ECO:0000313" key="1">
    <source>
        <dbReference type="EMBL" id="SUD49519.1"/>
    </source>
</evidence>
<evidence type="ECO:0000313" key="2">
    <source>
        <dbReference type="Proteomes" id="UP000255467"/>
    </source>
</evidence>
<dbReference type="Proteomes" id="UP000255467">
    <property type="component" value="Unassembled WGS sequence"/>
</dbReference>
<gene>
    <name evidence="1" type="ORF">NCTC1934_06873</name>
</gene>
<dbReference type="RefSeq" id="WP_039819067.1">
    <property type="nucleotide sequence ID" value="NZ_UGRY01000008.1"/>
</dbReference>
<name>A0A379JLJ2_9NOCA</name>
<organism evidence="1 2">
    <name type="scientific">Nocardia otitidiscaviarum</name>
    <dbReference type="NCBI Taxonomy" id="1823"/>
    <lineage>
        <taxon>Bacteria</taxon>
        <taxon>Bacillati</taxon>
        <taxon>Actinomycetota</taxon>
        <taxon>Actinomycetes</taxon>
        <taxon>Mycobacteriales</taxon>
        <taxon>Nocardiaceae</taxon>
        <taxon>Nocardia</taxon>
    </lineage>
</organism>
<protein>
    <submittedName>
        <fullName evidence="1">Uncharacterized protein</fullName>
    </submittedName>
</protein>